<feature type="transmembrane region" description="Helical" evidence="1">
    <location>
        <begin position="68"/>
        <end position="88"/>
    </location>
</feature>
<feature type="transmembrane region" description="Helical" evidence="1">
    <location>
        <begin position="94"/>
        <end position="114"/>
    </location>
</feature>
<evidence type="ECO:0000313" key="3">
    <source>
        <dbReference type="Proteomes" id="UP000270046"/>
    </source>
</evidence>
<dbReference type="EMBL" id="CP032869">
    <property type="protein sequence ID" value="AYL96310.1"/>
    <property type="molecule type" value="Genomic_DNA"/>
</dbReference>
<feature type="transmembrane region" description="Helical" evidence="1">
    <location>
        <begin position="38"/>
        <end position="61"/>
    </location>
</feature>
<keyword evidence="3" id="KW-1185">Reference proteome</keyword>
<evidence type="ECO:0000256" key="1">
    <source>
        <dbReference type="SAM" id="Phobius"/>
    </source>
</evidence>
<feature type="transmembrane region" description="Helical" evidence="1">
    <location>
        <begin position="126"/>
        <end position="154"/>
    </location>
</feature>
<reference evidence="2 3" key="1">
    <citation type="submission" date="2018-10" db="EMBL/GenBank/DDBJ databases">
        <title>Genome sequencing of Mucilaginibacter sp. HYN0043.</title>
        <authorList>
            <person name="Kim M."/>
            <person name="Yi H."/>
        </authorList>
    </citation>
    <scope>NUCLEOTIDE SEQUENCE [LARGE SCALE GENOMIC DNA]</scope>
    <source>
        <strain evidence="2 3">HYN0043</strain>
    </source>
</reference>
<dbReference type="Proteomes" id="UP000270046">
    <property type="component" value="Chromosome"/>
</dbReference>
<gene>
    <name evidence="2" type="ORF">HYN43_013850</name>
</gene>
<keyword evidence="1" id="KW-0472">Membrane</keyword>
<accession>A0A494VSE0</accession>
<evidence type="ECO:0000313" key="2">
    <source>
        <dbReference type="EMBL" id="AYL96310.1"/>
    </source>
</evidence>
<dbReference type="AlphaFoldDB" id="A0A494VSE0"/>
<dbReference type="RefSeq" id="WP_119409908.1">
    <property type="nucleotide sequence ID" value="NZ_CP032869.1"/>
</dbReference>
<keyword evidence="1" id="KW-1133">Transmembrane helix</keyword>
<organism evidence="2 3">
    <name type="scientific">Mucilaginibacter celer</name>
    <dbReference type="NCBI Taxonomy" id="2305508"/>
    <lineage>
        <taxon>Bacteria</taxon>
        <taxon>Pseudomonadati</taxon>
        <taxon>Bacteroidota</taxon>
        <taxon>Sphingobacteriia</taxon>
        <taxon>Sphingobacteriales</taxon>
        <taxon>Sphingobacteriaceae</taxon>
        <taxon>Mucilaginibacter</taxon>
    </lineage>
</organism>
<keyword evidence="1" id="KW-0812">Transmembrane</keyword>
<protein>
    <submittedName>
        <fullName evidence="2">Uncharacterized protein</fullName>
    </submittedName>
</protein>
<sequence>MKVNTKTTWLMVAFTLVYTCLLLSSVISRMDNKQPTNLLMLFLEIFYIIPIIYMTTVLKYLNEKKSIIITYTVYVISDVLFMLFYLLIGKNPAYAVIYIVLILVSIVITQIMAIQSFRIKTRQIKVSYCIYAVLFFLLIFTKFVGIILSMVYHINSVFKFTTPLEMLFSVAIFYSLFQIFRYLKTEKATPDVIANRF</sequence>
<dbReference type="KEGG" id="muh:HYN43_013850"/>
<proteinExistence type="predicted"/>
<feature type="transmembrane region" description="Helical" evidence="1">
    <location>
        <begin position="166"/>
        <end position="183"/>
    </location>
</feature>
<name>A0A494VSE0_9SPHI</name>